<organism evidence="1">
    <name type="scientific">marine sediment metagenome</name>
    <dbReference type="NCBI Taxonomy" id="412755"/>
    <lineage>
        <taxon>unclassified sequences</taxon>
        <taxon>metagenomes</taxon>
        <taxon>ecological metagenomes</taxon>
    </lineage>
</organism>
<protein>
    <submittedName>
        <fullName evidence="1">Uncharacterized protein</fullName>
    </submittedName>
</protein>
<dbReference type="EMBL" id="LAZR01062734">
    <property type="protein sequence ID" value="KKK60913.1"/>
    <property type="molecule type" value="Genomic_DNA"/>
</dbReference>
<dbReference type="AlphaFoldDB" id="A0A0F8WW99"/>
<proteinExistence type="predicted"/>
<reference evidence="1" key="1">
    <citation type="journal article" date="2015" name="Nature">
        <title>Complex archaea that bridge the gap between prokaryotes and eukaryotes.</title>
        <authorList>
            <person name="Spang A."/>
            <person name="Saw J.H."/>
            <person name="Jorgensen S.L."/>
            <person name="Zaremba-Niedzwiedzka K."/>
            <person name="Martijn J."/>
            <person name="Lind A.E."/>
            <person name="van Eijk R."/>
            <person name="Schleper C."/>
            <person name="Guy L."/>
            <person name="Ettema T.J."/>
        </authorList>
    </citation>
    <scope>NUCLEOTIDE SEQUENCE</scope>
</reference>
<evidence type="ECO:0000313" key="1">
    <source>
        <dbReference type="EMBL" id="KKK60913.1"/>
    </source>
</evidence>
<gene>
    <name evidence="1" type="ORF">LCGC14_3019600</name>
</gene>
<feature type="non-terminal residue" evidence="1">
    <location>
        <position position="29"/>
    </location>
</feature>
<accession>A0A0F8WW99</accession>
<comment type="caution">
    <text evidence="1">The sequence shown here is derived from an EMBL/GenBank/DDBJ whole genome shotgun (WGS) entry which is preliminary data.</text>
</comment>
<name>A0A0F8WW99_9ZZZZ</name>
<sequence length="29" mass="3162">MAISRVKTWVAAEVLTAADLNAEFDNPID</sequence>